<comment type="caution">
    <text evidence="4">The sequence shown here is derived from an EMBL/GenBank/DDBJ whole genome shotgun (WGS) entry which is preliminary data.</text>
</comment>
<dbReference type="PATRIC" id="fig|1122241.3.peg.2304"/>
<dbReference type="Pfam" id="PF00271">
    <property type="entry name" value="Helicase_C"/>
    <property type="match status" value="1"/>
</dbReference>
<proteinExistence type="predicted"/>
<dbReference type="PANTHER" id="PTHR10799">
    <property type="entry name" value="SNF2/RAD54 HELICASE FAMILY"/>
    <property type="match status" value="1"/>
</dbReference>
<dbReference type="PROSITE" id="PS51194">
    <property type="entry name" value="HELICASE_CTER"/>
    <property type="match status" value="1"/>
</dbReference>
<evidence type="ECO:0000256" key="1">
    <source>
        <dbReference type="ARBA" id="ARBA00022801"/>
    </source>
</evidence>
<dbReference type="GO" id="GO:0005524">
    <property type="term" value="F:ATP binding"/>
    <property type="evidence" value="ECO:0007669"/>
    <property type="project" value="InterPro"/>
</dbReference>
<dbReference type="AlphaFoldDB" id="A0A151AVC5"/>
<name>A0A151AVC5_9FIRM</name>
<dbReference type="FunFam" id="3.40.50.300:FF:000533">
    <property type="entry name" value="Helicase, Snf2 family"/>
    <property type="match status" value="1"/>
</dbReference>
<dbReference type="InterPro" id="IPR000330">
    <property type="entry name" value="SNF2_N"/>
</dbReference>
<dbReference type="InterPro" id="IPR001650">
    <property type="entry name" value="Helicase_C-like"/>
</dbReference>
<dbReference type="Gene3D" id="3.40.50.300">
    <property type="entry name" value="P-loop containing nucleotide triphosphate hydrolases"/>
    <property type="match status" value="1"/>
</dbReference>
<dbReference type="EMBL" id="LTBC01000009">
    <property type="protein sequence ID" value="KYH31606.1"/>
    <property type="molecule type" value="Genomic_DNA"/>
</dbReference>
<reference evidence="4 5" key="1">
    <citation type="submission" date="2016-02" db="EMBL/GenBank/DDBJ databases">
        <title>Genome sequence of Moorella mulderi DSM 14980.</title>
        <authorList>
            <person name="Poehlein A."/>
            <person name="Daniel R."/>
        </authorList>
    </citation>
    <scope>NUCLEOTIDE SEQUENCE [LARGE SCALE GENOMIC DNA]</scope>
    <source>
        <strain evidence="4 5">DSM 14980</strain>
    </source>
</reference>
<gene>
    <name evidence="4" type="primary">rapA_2</name>
    <name evidence="4" type="ORF">MOMUL_21620</name>
</gene>
<dbReference type="InterPro" id="IPR014001">
    <property type="entry name" value="Helicase_ATP-bd"/>
</dbReference>
<dbReference type="SMART" id="SM00490">
    <property type="entry name" value="HELICc"/>
    <property type="match status" value="1"/>
</dbReference>
<dbReference type="CDD" id="cd18793">
    <property type="entry name" value="SF2_C_SNF"/>
    <property type="match status" value="1"/>
</dbReference>
<dbReference type="SUPFAM" id="SSF52540">
    <property type="entry name" value="P-loop containing nucleoside triphosphate hydrolases"/>
    <property type="match status" value="2"/>
</dbReference>
<dbReference type="GO" id="GO:0016787">
    <property type="term" value="F:hydrolase activity"/>
    <property type="evidence" value="ECO:0007669"/>
    <property type="project" value="UniProtKB-KW"/>
</dbReference>
<evidence type="ECO:0000259" key="2">
    <source>
        <dbReference type="PROSITE" id="PS51192"/>
    </source>
</evidence>
<evidence type="ECO:0000313" key="5">
    <source>
        <dbReference type="Proteomes" id="UP000075670"/>
    </source>
</evidence>
<protein>
    <submittedName>
        <fullName evidence="4">RNA polymerase-associated protein RapA</fullName>
    </submittedName>
</protein>
<dbReference type="Pfam" id="PF00176">
    <property type="entry name" value="SNF2-rel_dom"/>
    <property type="match status" value="1"/>
</dbReference>
<dbReference type="Gene3D" id="3.40.50.10810">
    <property type="entry name" value="Tandem AAA-ATPase domain"/>
    <property type="match status" value="1"/>
</dbReference>
<dbReference type="InterPro" id="IPR022138">
    <property type="entry name" value="DUF3670"/>
</dbReference>
<accession>A0A151AVC5</accession>
<dbReference type="OrthoDB" id="9814088at2"/>
<dbReference type="InterPro" id="IPR038718">
    <property type="entry name" value="SNF2-like_sf"/>
</dbReference>
<dbReference type="InterPro" id="IPR027417">
    <property type="entry name" value="P-loop_NTPase"/>
</dbReference>
<dbReference type="CDD" id="cd18012">
    <property type="entry name" value="DEXQc_arch_SWI2_SNF2"/>
    <property type="match status" value="1"/>
</dbReference>
<organism evidence="4 5">
    <name type="scientific">Moorella mulderi DSM 14980</name>
    <dbReference type="NCBI Taxonomy" id="1122241"/>
    <lineage>
        <taxon>Bacteria</taxon>
        <taxon>Bacillati</taxon>
        <taxon>Bacillota</taxon>
        <taxon>Clostridia</taxon>
        <taxon>Neomoorellales</taxon>
        <taxon>Neomoorellaceae</taxon>
        <taxon>Neomoorella</taxon>
    </lineage>
</organism>
<dbReference type="Pfam" id="PF12419">
    <property type="entry name" value="DUF3670"/>
    <property type="match status" value="1"/>
</dbReference>
<sequence>MIVVHGTWVKDSNKEVNGRFFVWGESLAAARQQKELYLPRPAKNKVPLHPFQASDQELITVLLNLSAGLYKSIPLIPPGLDKIQLLLPSTNLGPLPSPQLRYLPGSGEITRRGQSLRESSPALTPWEVKGLAVSPVWVINVLTRLGEGSPGQIKGNILAPDFLFWSLAAKLALELLVRERIVPVVLEEVKAPAGKRAGAKTPLRQELRAAWRALLDQPEDARRVELLAAGMPPACRAQASTPFSHPHLLVEDFLHGAVDAMARHWLMTSPLEGRVKGSSDDSIPARWAAALAAEKATFSGPLLEMKDLKEQINGWTKTLFSQPGTVAFRTCFRLEPPERMGEEGPPSWQLQFLLQASDDPSLLVPAGEVWRERGSVLEFLNRRFANPQERLLADLGRAARLFPPLERSLKDPSPESCLLTVAEAYTFLREAAGLLAESGFGVLVPSWWGQHKSRLGLRLKLKASERGKNASRTNRLAAPGRLGSAALVDYDWEVALGDTVIDRKEFARLAALKVPLVQVRGQWVELRPEELAALDRFWKKQPGPGTMSLGEALRVSLLGGVTLEQGEGIPDGEIAPASLPLLGIEAEGYLASLLEKVHDNLKIALLPQPSGFRGSLRPYQVRGFSWLKFITELGLGACLADDMGLGKTIQLLALLLHRKEQGMATGPVLLICPTSVAGNWQREVARFAPSLRVLLHHGSERLAGDAFTREVARQDLVISTYTLVHRDERDLMAVDWDGVVLDEAQNIKNTEAKQTRSIRRLKAGFRIALTGTPVENHLGELWSIMEFLNPGYLGSQADFRSRFMIPIERYRDRERAGRLQRLVQPFILRRVKTDPAIIQDLPEKQEIKVFCHLTREQATLYEAVVQDMLQKIEAATGIERKGLVLATLAKLKQICNHPAQFLGDGSLLDGRSGKLTRLQEMLEEVLAAGERALIFTQFAVMGQMLQEYLEATFGREVLFLHGGLARARREELIRRFQEENNGPPLFILSLKAGGVGLNLTRANHVFHFDRWWNPAVEDQATDRAFRIGQKKNVQVYKFICAGTLEERIDNLIEEKRALAQQIIGTGEGWLTELSTGELRELLALKEKGIDL</sequence>
<feature type="domain" description="Helicase C-terminal" evidence="3">
    <location>
        <begin position="917"/>
        <end position="1090"/>
    </location>
</feature>
<evidence type="ECO:0000313" key="4">
    <source>
        <dbReference type="EMBL" id="KYH31606.1"/>
    </source>
</evidence>
<dbReference type="RefSeq" id="WP_062284784.1">
    <property type="nucleotide sequence ID" value="NZ_LTBC01000009.1"/>
</dbReference>
<keyword evidence="1" id="KW-0378">Hydrolase</keyword>
<dbReference type="SMART" id="SM00487">
    <property type="entry name" value="DEXDc"/>
    <property type="match status" value="1"/>
</dbReference>
<evidence type="ECO:0000259" key="3">
    <source>
        <dbReference type="PROSITE" id="PS51194"/>
    </source>
</evidence>
<keyword evidence="5" id="KW-1185">Reference proteome</keyword>
<dbReference type="PROSITE" id="PS51192">
    <property type="entry name" value="HELICASE_ATP_BIND_1"/>
    <property type="match status" value="1"/>
</dbReference>
<feature type="domain" description="Helicase ATP-binding" evidence="2">
    <location>
        <begin position="628"/>
        <end position="791"/>
    </location>
</feature>
<dbReference type="Proteomes" id="UP000075670">
    <property type="component" value="Unassembled WGS sequence"/>
</dbReference>
<dbReference type="InterPro" id="IPR049730">
    <property type="entry name" value="SNF2/RAD54-like_C"/>
</dbReference>